<gene>
    <name evidence="2" type="ORF">SISSUDRAFT_297360</name>
</gene>
<dbReference type="Pfam" id="PF13673">
    <property type="entry name" value="Acetyltransf_10"/>
    <property type="match status" value="1"/>
</dbReference>
<reference evidence="2 3" key="1">
    <citation type="journal article" date="2016" name="Mol. Biol. Evol.">
        <title>Comparative Genomics of Early-Diverging Mushroom-Forming Fungi Provides Insights into the Origins of Lignocellulose Decay Capabilities.</title>
        <authorList>
            <person name="Nagy L.G."/>
            <person name="Riley R."/>
            <person name="Tritt A."/>
            <person name="Adam C."/>
            <person name="Daum C."/>
            <person name="Floudas D."/>
            <person name="Sun H."/>
            <person name="Yadav J.S."/>
            <person name="Pangilinan J."/>
            <person name="Larsson K.H."/>
            <person name="Matsuura K."/>
            <person name="Barry K."/>
            <person name="Labutti K."/>
            <person name="Kuo R."/>
            <person name="Ohm R.A."/>
            <person name="Bhattacharya S.S."/>
            <person name="Shirouzu T."/>
            <person name="Yoshinaga Y."/>
            <person name="Martin F.M."/>
            <person name="Grigoriev I.V."/>
            <person name="Hibbett D.S."/>
        </authorList>
    </citation>
    <scope>NUCLEOTIDE SEQUENCE [LARGE SCALE GENOMIC DNA]</scope>
    <source>
        <strain evidence="2 3">HHB10207 ss-3</strain>
    </source>
</reference>
<proteinExistence type="predicted"/>
<keyword evidence="3" id="KW-1185">Reference proteome</keyword>
<dbReference type="STRING" id="1314776.A0A165ZGC6"/>
<dbReference type="InterPro" id="IPR052523">
    <property type="entry name" value="Trichothecene_AcTrans"/>
</dbReference>
<dbReference type="PANTHER" id="PTHR42791">
    <property type="entry name" value="GNAT FAMILY ACETYLTRANSFERASE"/>
    <property type="match status" value="1"/>
</dbReference>
<evidence type="ECO:0000259" key="1">
    <source>
        <dbReference type="PROSITE" id="PS51186"/>
    </source>
</evidence>
<dbReference type="OrthoDB" id="2744543at2759"/>
<accession>A0A165ZGC6</accession>
<dbReference type="Proteomes" id="UP000076798">
    <property type="component" value="Unassembled WGS sequence"/>
</dbReference>
<protein>
    <recommendedName>
        <fullName evidence="1">N-acetyltransferase domain-containing protein</fullName>
    </recommendedName>
</protein>
<evidence type="ECO:0000313" key="2">
    <source>
        <dbReference type="EMBL" id="KZT34280.1"/>
    </source>
</evidence>
<name>A0A165ZGC6_9AGAM</name>
<dbReference type="GO" id="GO:0016747">
    <property type="term" value="F:acyltransferase activity, transferring groups other than amino-acyl groups"/>
    <property type="evidence" value="ECO:0007669"/>
    <property type="project" value="InterPro"/>
</dbReference>
<feature type="domain" description="N-acetyltransferase" evidence="1">
    <location>
        <begin position="135"/>
        <end position="268"/>
    </location>
</feature>
<dbReference type="Gene3D" id="3.40.630.30">
    <property type="match status" value="1"/>
</dbReference>
<sequence length="274" mass="30872">MSIHTSTFSFLSPSQFEHSSWEIITHSSHNYQLPNRRSTFSRAVKRLTFHSPGKIGTAAQTIRRAFKYDLYTRYIAGEDGIGRPGKMSLCRKIRCFLGCWTWIARKDIVLELDDGRALVVLWRAPEDPKNASRRRSLRSVIVDNVSRVASSFLDSFEPDMIKKRKRELKSAHDKAVRSALGDKVDEMMYIHLLATAPLCQGQGLGGQLLDCAGELADIQGRAIWLISSGLQNVPFYNAHGFETVGEMVIGNTDRKWGRGPIYCPLMVREPTVSP</sequence>
<dbReference type="InterPro" id="IPR016181">
    <property type="entry name" value="Acyl_CoA_acyltransferase"/>
</dbReference>
<dbReference type="AlphaFoldDB" id="A0A165ZGC6"/>
<dbReference type="PANTHER" id="PTHR42791:SF1">
    <property type="entry name" value="N-ACETYLTRANSFERASE DOMAIN-CONTAINING PROTEIN"/>
    <property type="match status" value="1"/>
</dbReference>
<dbReference type="PROSITE" id="PS51186">
    <property type="entry name" value="GNAT"/>
    <property type="match status" value="1"/>
</dbReference>
<dbReference type="EMBL" id="KV428190">
    <property type="protein sequence ID" value="KZT34280.1"/>
    <property type="molecule type" value="Genomic_DNA"/>
</dbReference>
<evidence type="ECO:0000313" key="3">
    <source>
        <dbReference type="Proteomes" id="UP000076798"/>
    </source>
</evidence>
<organism evidence="2 3">
    <name type="scientific">Sistotremastrum suecicum HHB10207 ss-3</name>
    <dbReference type="NCBI Taxonomy" id="1314776"/>
    <lineage>
        <taxon>Eukaryota</taxon>
        <taxon>Fungi</taxon>
        <taxon>Dikarya</taxon>
        <taxon>Basidiomycota</taxon>
        <taxon>Agaricomycotina</taxon>
        <taxon>Agaricomycetes</taxon>
        <taxon>Sistotremastrales</taxon>
        <taxon>Sistotremastraceae</taxon>
        <taxon>Sistotremastrum</taxon>
    </lineage>
</organism>
<dbReference type="SUPFAM" id="SSF55729">
    <property type="entry name" value="Acyl-CoA N-acyltransferases (Nat)"/>
    <property type="match status" value="1"/>
</dbReference>
<dbReference type="InterPro" id="IPR000182">
    <property type="entry name" value="GNAT_dom"/>
</dbReference>